<dbReference type="SUPFAM" id="SSF55387">
    <property type="entry name" value="Frataxin/Nqo15-like"/>
    <property type="match status" value="1"/>
</dbReference>
<dbReference type="GO" id="GO:0008199">
    <property type="term" value="F:ferric iron binding"/>
    <property type="evidence" value="ECO:0007669"/>
    <property type="project" value="InterPro"/>
</dbReference>
<protein>
    <submittedName>
        <fullName evidence="4">Frataxin-like</fullName>
    </submittedName>
</protein>
<accession>E6QSE2</accession>
<dbReference type="GO" id="GO:0008198">
    <property type="term" value="F:ferrous iron binding"/>
    <property type="evidence" value="ECO:0007669"/>
    <property type="project" value="TreeGrafter"/>
</dbReference>
<keyword evidence="2" id="KW-0479">Metal-binding</keyword>
<evidence type="ECO:0000256" key="2">
    <source>
        <dbReference type="ARBA" id="ARBA00022723"/>
    </source>
</evidence>
<evidence type="ECO:0000256" key="1">
    <source>
        <dbReference type="ARBA" id="ARBA00008183"/>
    </source>
</evidence>
<dbReference type="NCBIfam" id="TIGR03421">
    <property type="entry name" value="FeS_CyaY"/>
    <property type="match status" value="1"/>
</dbReference>
<organism evidence="4">
    <name type="scientific">mine drainage metagenome</name>
    <dbReference type="NCBI Taxonomy" id="410659"/>
    <lineage>
        <taxon>unclassified sequences</taxon>
        <taxon>metagenomes</taxon>
        <taxon>ecological metagenomes</taxon>
    </lineage>
</organism>
<keyword evidence="3" id="KW-0408">Iron</keyword>
<dbReference type="Pfam" id="PF01491">
    <property type="entry name" value="Frataxin_Cyay"/>
    <property type="match status" value="1"/>
</dbReference>
<evidence type="ECO:0000256" key="3">
    <source>
        <dbReference type="ARBA" id="ARBA00023004"/>
    </source>
</evidence>
<dbReference type="AlphaFoldDB" id="E6QSE2"/>
<dbReference type="SMART" id="SM01219">
    <property type="entry name" value="Frataxin_Cyay"/>
    <property type="match status" value="1"/>
</dbReference>
<dbReference type="PROSITE" id="PS01344">
    <property type="entry name" value="FRATAXIN_1"/>
    <property type="match status" value="1"/>
</dbReference>
<dbReference type="GO" id="GO:0016226">
    <property type="term" value="P:iron-sulfur cluster assembly"/>
    <property type="evidence" value="ECO:0007669"/>
    <property type="project" value="InterPro"/>
</dbReference>
<dbReference type="EMBL" id="CABR01000074">
    <property type="protein sequence ID" value="CBI10164.1"/>
    <property type="molecule type" value="Genomic_DNA"/>
</dbReference>
<name>E6QSE2_9ZZZZ</name>
<dbReference type="InterPro" id="IPR002908">
    <property type="entry name" value="Frataxin/CyaY"/>
</dbReference>
<dbReference type="GO" id="GO:0005829">
    <property type="term" value="C:cytosol"/>
    <property type="evidence" value="ECO:0007669"/>
    <property type="project" value="TreeGrafter"/>
</dbReference>
<dbReference type="InterPro" id="IPR047584">
    <property type="entry name" value="CyaY"/>
</dbReference>
<comment type="similarity">
    <text evidence="1">Belongs to the frataxin family.</text>
</comment>
<comment type="caution">
    <text evidence="4">The sequence shown here is derived from an EMBL/GenBank/DDBJ whole genome shotgun (WGS) entry which is preliminary data.</text>
</comment>
<sequence>MTELEFNQLSEQTFQQLESLLENTEGDIDFEMAGGNVLEIDCSGSKIIINRQAAMQEMWVAARSGGFHYRWQEGAWRNTRDGSELISSLAGMIHAQCGAHLPLSLP</sequence>
<dbReference type="HAMAP" id="MF_00142">
    <property type="entry name" value="CyaY"/>
    <property type="match status" value="1"/>
</dbReference>
<dbReference type="PANTHER" id="PTHR16821:SF2">
    <property type="entry name" value="FRATAXIN, MITOCHONDRIAL"/>
    <property type="match status" value="1"/>
</dbReference>
<reference evidence="4" key="1">
    <citation type="submission" date="2009-10" db="EMBL/GenBank/DDBJ databases">
        <title>Diversity of trophic interactions inside an arsenic-rich microbial ecosystem.</title>
        <authorList>
            <person name="Bertin P.N."/>
            <person name="Heinrich-Salmeron A."/>
            <person name="Pelletier E."/>
            <person name="Goulhen-Chollet F."/>
            <person name="Arsene-Ploetze F."/>
            <person name="Gallien S."/>
            <person name="Calteau A."/>
            <person name="Vallenet D."/>
            <person name="Casiot C."/>
            <person name="Chane-Woon-Ming B."/>
            <person name="Giloteaux L."/>
            <person name="Barakat M."/>
            <person name="Bonnefoy V."/>
            <person name="Bruneel O."/>
            <person name="Chandler M."/>
            <person name="Cleiss J."/>
            <person name="Duran R."/>
            <person name="Elbaz-Poulichet F."/>
            <person name="Fonknechten N."/>
            <person name="Lauga B."/>
            <person name="Mornico D."/>
            <person name="Ortet P."/>
            <person name="Schaeffer C."/>
            <person name="Siguier P."/>
            <person name="Alexander Thil Smith A."/>
            <person name="Van Dorsselaer A."/>
            <person name="Weissenbach J."/>
            <person name="Medigue C."/>
            <person name="Le Paslier D."/>
        </authorList>
    </citation>
    <scope>NUCLEOTIDE SEQUENCE</scope>
</reference>
<dbReference type="PROSITE" id="PS50810">
    <property type="entry name" value="FRATAXIN_2"/>
    <property type="match status" value="1"/>
</dbReference>
<dbReference type="InterPro" id="IPR036524">
    <property type="entry name" value="Frataxin/CyaY_sf"/>
</dbReference>
<proteinExistence type="inferred from homology"/>
<gene>
    <name evidence="4" type="primary">cyaY</name>
    <name evidence="4" type="ORF">CARN7_0929</name>
</gene>
<dbReference type="PANTHER" id="PTHR16821">
    <property type="entry name" value="FRATAXIN"/>
    <property type="match status" value="1"/>
</dbReference>
<dbReference type="InterPro" id="IPR020895">
    <property type="entry name" value="Frataxin_CS"/>
</dbReference>
<evidence type="ECO:0000313" key="4">
    <source>
        <dbReference type="EMBL" id="CBI10164.1"/>
    </source>
</evidence>
<dbReference type="Gene3D" id="3.30.920.10">
    <property type="entry name" value="Frataxin/CyaY"/>
    <property type="match status" value="1"/>
</dbReference>